<evidence type="ECO:0000256" key="2">
    <source>
        <dbReference type="SAM" id="SignalP"/>
    </source>
</evidence>
<evidence type="ECO:0000313" key="3">
    <source>
        <dbReference type="EMBL" id="CAG8496452.1"/>
    </source>
</evidence>
<keyword evidence="2" id="KW-0732">Signal</keyword>
<accession>A0A9N8ZHZ3</accession>
<feature type="region of interest" description="Disordered" evidence="1">
    <location>
        <begin position="35"/>
        <end position="59"/>
    </location>
</feature>
<proteinExistence type="predicted"/>
<feature type="chain" id="PRO_5040215187" evidence="2">
    <location>
        <begin position="22"/>
        <end position="96"/>
    </location>
</feature>
<reference evidence="3" key="1">
    <citation type="submission" date="2021-06" db="EMBL/GenBank/DDBJ databases">
        <authorList>
            <person name="Kallberg Y."/>
            <person name="Tangrot J."/>
            <person name="Rosling A."/>
        </authorList>
    </citation>
    <scope>NUCLEOTIDE SEQUENCE</scope>
    <source>
        <strain evidence="3">IA702</strain>
    </source>
</reference>
<protein>
    <submittedName>
        <fullName evidence="3">11271_t:CDS:1</fullName>
    </submittedName>
</protein>
<dbReference type="EMBL" id="CAJVPJ010000214">
    <property type="protein sequence ID" value="CAG8496452.1"/>
    <property type="molecule type" value="Genomic_DNA"/>
</dbReference>
<feature type="signal peptide" evidence="2">
    <location>
        <begin position="1"/>
        <end position="21"/>
    </location>
</feature>
<evidence type="ECO:0000256" key="1">
    <source>
        <dbReference type="SAM" id="MobiDB-lite"/>
    </source>
</evidence>
<name>A0A9N8ZHZ3_9GLOM</name>
<comment type="caution">
    <text evidence="3">The sequence shown here is derived from an EMBL/GenBank/DDBJ whole genome shotgun (WGS) entry which is preliminary data.</text>
</comment>
<dbReference type="AlphaFoldDB" id="A0A9N8ZHZ3"/>
<gene>
    <name evidence="3" type="ORF">POCULU_LOCUS2346</name>
</gene>
<organism evidence="3 4">
    <name type="scientific">Paraglomus occultum</name>
    <dbReference type="NCBI Taxonomy" id="144539"/>
    <lineage>
        <taxon>Eukaryota</taxon>
        <taxon>Fungi</taxon>
        <taxon>Fungi incertae sedis</taxon>
        <taxon>Mucoromycota</taxon>
        <taxon>Glomeromycotina</taxon>
        <taxon>Glomeromycetes</taxon>
        <taxon>Paraglomerales</taxon>
        <taxon>Paraglomeraceae</taxon>
        <taxon>Paraglomus</taxon>
    </lineage>
</organism>
<keyword evidence="4" id="KW-1185">Reference proteome</keyword>
<evidence type="ECO:0000313" key="4">
    <source>
        <dbReference type="Proteomes" id="UP000789572"/>
    </source>
</evidence>
<sequence>MQFSQITALFVLCALLGLSFAAPIDCSAHGIERRQTEQQLQSDTAPVTNNDGTLSLYNPADKGTVTSRKSFCVELEYTDEIQHGCERQREKRAKRE</sequence>
<feature type="compositionally biased region" description="Polar residues" evidence="1">
    <location>
        <begin position="37"/>
        <end position="56"/>
    </location>
</feature>
<dbReference type="Proteomes" id="UP000789572">
    <property type="component" value="Unassembled WGS sequence"/>
</dbReference>